<proteinExistence type="predicted"/>
<dbReference type="AlphaFoldDB" id="A0A3N4KKD7"/>
<gene>
    <name evidence="2" type="ORF">P167DRAFT_546647</name>
</gene>
<keyword evidence="3" id="KW-1185">Reference proteome</keyword>
<feature type="region of interest" description="Disordered" evidence="1">
    <location>
        <begin position="224"/>
        <end position="279"/>
    </location>
</feature>
<name>A0A3N4KKD7_9PEZI</name>
<evidence type="ECO:0000256" key="1">
    <source>
        <dbReference type="SAM" id="MobiDB-lite"/>
    </source>
</evidence>
<organism evidence="2 3">
    <name type="scientific">Morchella conica CCBAS932</name>
    <dbReference type="NCBI Taxonomy" id="1392247"/>
    <lineage>
        <taxon>Eukaryota</taxon>
        <taxon>Fungi</taxon>
        <taxon>Dikarya</taxon>
        <taxon>Ascomycota</taxon>
        <taxon>Pezizomycotina</taxon>
        <taxon>Pezizomycetes</taxon>
        <taxon>Pezizales</taxon>
        <taxon>Morchellaceae</taxon>
        <taxon>Morchella</taxon>
    </lineage>
</organism>
<evidence type="ECO:0000313" key="2">
    <source>
        <dbReference type="EMBL" id="RPB11023.1"/>
    </source>
</evidence>
<dbReference type="Proteomes" id="UP000277580">
    <property type="component" value="Unassembled WGS sequence"/>
</dbReference>
<protein>
    <submittedName>
        <fullName evidence="2">Uncharacterized protein</fullName>
    </submittedName>
</protein>
<sequence>MSASMEVTLGYDYSTGDFLAFVTLVHKLYWLFYKVAKDAPEDFKKLVRDIGALFECISTLDEEATKPGSPLGRAKQERVRAVKNLISRGEVTLERLQTWAEKHETLREISRPKMKQWYDKARWAYNIPELDAMRKQVGYTSSQSDCGEGIANPGPQNPFFRAHVDQRMVFHNRQYRENSSFDEVFAKSVMGAAFKNNEKVLQRHWAAIAADKWNGAGKLWLKSNTSASKPLPMSTPKQLEMNGGHHLPSPLPPPVVLHPTRLNPPPPPPPPVPVSPSRQGMVRCSCQDPNCKLWMKAR</sequence>
<dbReference type="EMBL" id="ML119138">
    <property type="protein sequence ID" value="RPB11023.1"/>
    <property type="molecule type" value="Genomic_DNA"/>
</dbReference>
<accession>A0A3N4KKD7</accession>
<dbReference type="STRING" id="1392247.A0A3N4KKD7"/>
<evidence type="ECO:0000313" key="3">
    <source>
        <dbReference type="Proteomes" id="UP000277580"/>
    </source>
</evidence>
<feature type="compositionally biased region" description="Pro residues" evidence="1">
    <location>
        <begin position="249"/>
        <end position="274"/>
    </location>
</feature>
<dbReference type="InParanoid" id="A0A3N4KKD7"/>
<dbReference type="OrthoDB" id="3045089at2759"/>
<reference evidence="2 3" key="1">
    <citation type="journal article" date="2018" name="Nat. Ecol. Evol.">
        <title>Pezizomycetes genomes reveal the molecular basis of ectomycorrhizal truffle lifestyle.</title>
        <authorList>
            <person name="Murat C."/>
            <person name="Payen T."/>
            <person name="Noel B."/>
            <person name="Kuo A."/>
            <person name="Morin E."/>
            <person name="Chen J."/>
            <person name="Kohler A."/>
            <person name="Krizsan K."/>
            <person name="Balestrini R."/>
            <person name="Da Silva C."/>
            <person name="Montanini B."/>
            <person name="Hainaut M."/>
            <person name="Levati E."/>
            <person name="Barry K.W."/>
            <person name="Belfiori B."/>
            <person name="Cichocki N."/>
            <person name="Clum A."/>
            <person name="Dockter R.B."/>
            <person name="Fauchery L."/>
            <person name="Guy J."/>
            <person name="Iotti M."/>
            <person name="Le Tacon F."/>
            <person name="Lindquist E.A."/>
            <person name="Lipzen A."/>
            <person name="Malagnac F."/>
            <person name="Mello A."/>
            <person name="Molinier V."/>
            <person name="Miyauchi S."/>
            <person name="Poulain J."/>
            <person name="Riccioni C."/>
            <person name="Rubini A."/>
            <person name="Sitrit Y."/>
            <person name="Splivallo R."/>
            <person name="Traeger S."/>
            <person name="Wang M."/>
            <person name="Zifcakova L."/>
            <person name="Wipf D."/>
            <person name="Zambonelli A."/>
            <person name="Paolocci F."/>
            <person name="Nowrousian M."/>
            <person name="Ottonello S."/>
            <person name="Baldrian P."/>
            <person name="Spatafora J.W."/>
            <person name="Henrissat B."/>
            <person name="Nagy L.G."/>
            <person name="Aury J.M."/>
            <person name="Wincker P."/>
            <person name="Grigoriev I.V."/>
            <person name="Bonfante P."/>
            <person name="Martin F.M."/>
        </authorList>
    </citation>
    <scope>NUCLEOTIDE SEQUENCE [LARGE SCALE GENOMIC DNA]</scope>
    <source>
        <strain evidence="2 3">CCBAS932</strain>
    </source>
</reference>